<comment type="caution">
    <text evidence="1">The sequence shown here is derived from an EMBL/GenBank/DDBJ whole genome shotgun (WGS) entry which is preliminary data.</text>
</comment>
<dbReference type="Proteomes" id="UP000192596">
    <property type="component" value="Unassembled WGS sequence"/>
</dbReference>
<keyword evidence="2" id="KW-1185">Reference proteome</keyword>
<proteinExistence type="predicted"/>
<evidence type="ECO:0000313" key="1">
    <source>
        <dbReference type="EMBL" id="OQN99454.1"/>
    </source>
</evidence>
<sequence length="446" mass="49720">MNDTSGDAVVVVELEYINPTSGLAVLPAELINVIASDLSSKDLSAFRLSARALYAHSLESYRAALNTGKGLVYTRSGLKRLISIAKHPYILRGYVEIWVPPYPQRDALLLMSKHRDRNGDPWRAAKALADDDRRKTRRGNILAEKLTEALLCLERREKGVTGSDTLGSIRVLYTYPAIHSPVEFTHFPDVVAKIESVTIGLVAPKWRECPPSSVHEQLTSVAEQVATAKLYRWLYSDSAVREPYTREYESALLTAFDNALLSLEASRTHVNFRIAYYDVEGDFGGMDDDARSATVLKPYMGGRRLDRLNSTQAVSLLLCALARTDYGPASMDLDCSARGSRAPFLEGAFVLHASLKHPKLARLTTLKLHLNHADFYDFASDDPRFARGVIQIGEWLAVMPGLEFLSIRFAHDPPRYEEDLSNMYTVTVTGLVHGLRHAKLRSLVLD</sequence>
<accession>A0A1V8SJW0</accession>
<gene>
    <name evidence="1" type="ORF">B0A48_14431</name>
</gene>
<name>A0A1V8SJW0_9PEZI</name>
<evidence type="ECO:0008006" key="3">
    <source>
        <dbReference type="Google" id="ProtNLM"/>
    </source>
</evidence>
<evidence type="ECO:0000313" key="2">
    <source>
        <dbReference type="Proteomes" id="UP000192596"/>
    </source>
</evidence>
<dbReference type="EMBL" id="NAJO01000040">
    <property type="protein sequence ID" value="OQN99454.1"/>
    <property type="molecule type" value="Genomic_DNA"/>
</dbReference>
<protein>
    <recommendedName>
        <fullName evidence="3">F-box domain-containing protein</fullName>
    </recommendedName>
</protein>
<organism evidence="1 2">
    <name type="scientific">Cryoendolithus antarcticus</name>
    <dbReference type="NCBI Taxonomy" id="1507870"/>
    <lineage>
        <taxon>Eukaryota</taxon>
        <taxon>Fungi</taxon>
        <taxon>Dikarya</taxon>
        <taxon>Ascomycota</taxon>
        <taxon>Pezizomycotina</taxon>
        <taxon>Dothideomycetes</taxon>
        <taxon>Dothideomycetidae</taxon>
        <taxon>Cladosporiales</taxon>
        <taxon>Cladosporiaceae</taxon>
        <taxon>Cryoendolithus</taxon>
    </lineage>
</organism>
<dbReference type="OrthoDB" id="5279008at2759"/>
<dbReference type="AlphaFoldDB" id="A0A1V8SJW0"/>
<reference evidence="2" key="1">
    <citation type="submission" date="2017-03" db="EMBL/GenBank/DDBJ databases">
        <title>Genomes of endolithic fungi from Antarctica.</title>
        <authorList>
            <person name="Coleine C."/>
            <person name="Masonjones S."/>
            <person name="Stajich J.E."/>
        </authorList>
    </citation>
    <scope>NUCLEOTIDE SEQUENCE [LARGE SCALE GENOMIC DNA]</scope>
    <source>
        <strain evidence="2">CCFEE 5527</strain>
    </source>
</reference>
<dbReference type="InParanoid" id="A0A1V8SJW0"/>